<dbReference type="AlphaFoldDB" id="A0AA87YVF2"/>
<protein>
    <submittedName>
        <fullName evidence="1">Uncharacterized protein</fullName>
    </submittedName>
</protein>
<sequence>MRRRRPRTRLAGAAGVTLIKSGQNFSVDAELPNKFENPVVADAIAKVLHRDKRWRCFSEQPPQSERPEIQDKEGEKSVTPLPIYVLENRSEIFRCKNCRVDFVCAEDLVT</sequence>
<name>A0AA87YVF2_FICCA</name>
<gene>
    <name evidence="1" type="ORF">TIFTF001_000564</name>
</gene>
<dbReference type="Proteomes" id="UP001187192">
    <property type="component" value="Unassembled WGS sequence"/>
</dbReference>
<comment type="caution">
    <text evidence="1">The sequence shown here is derived from an EMBL/GenBank/DDBJ whole genome shotgun (WGS) entry which is preliminary data.</text>
</comment>
<organism evidence="1 2">
    <name type="scientific">Ficus carica</name>
    <name type="common">Common fig</name>
    <dbReference type="NCBI Taxonomy" id="3494"/>
    <lineage>
        <taxon>Eukaryota</taxon>
        <taxon>Viridiplantae</taxon>
        <taxon>Streptophyta</taxon>
        <taxon>Embryophyta</taxon>
        <taxon>Tracheophyta</taxon>
        <taxon>Spermatophyta</taxon>
        <taxon>Magnoliopsida</taxon>
        <taxon>eudicotyledons</taxon>
        <taxon>Gunneridae</taxon>
        <taxon>Pentapetalae</taxon>
        <taxon>rosids</taxon>
        <taxon>fabids</taxon>
        <taxon>Rosales</taxon>
        <taxon>Moraceae</taxon>
        <taxon>Ficeae</taxon>
        <taxon>Ficus</taxon>
    </lineage>
</organism>
<accession>A0AA87YVF2</accession>
<reference evidence="1" key="1">
    <citation type="submission" date="2023-07" db="EMBL/GenBank/DDBJ databases">
        <title>draft genome sequence of fig (Ficus carica).</title>
        <authorList>
            <person name="Takahashi T."/>
            <person name="Nishimura K."/>
        </authorList>
    </citation>
    <scope>NUCLEOTIDE SEQUENCE</scope>
</reference>
<proteinExistence type="predicted"/>
<evidence type="ECO:0000313" key="1">
    <source>
        <dbReference type="EMBL" id="GMN24434.1"/>
    </source>
</evidence>
<dbReference type="EMBL" id="BTGU01000001">
    <property type="protein sequence ID" value="GMN24434.1"/>
    <property type="molecule type" value="Genomic_DNA"/>
</dbReference>
<keyword evidence="2" id="KW-1185">Reference proteome</keyword>
<evidence type="ECO:0000313" key="2">
    <source>
        <dbReference type="Proteomes" id="UP001187192"/>
    </source>
</evidence>